<organism evidence="2 3">
    <name type="scientific">Gemmatimonas aurantiaca</name>
    <dbReference type="NCBI Taxonomy" id="173480"/>
    <lineage>
        <taxon>Bacteria</taxon>
        <taxon>Pseudomonadati</taxon>
        <taxon>Gemmatimonadota</taxon>
        <taxon>Gemmatimonadia</taxon>
        <taxon>Gemmatimonadales</taxon>
        <taxon>Gemmatimonadaceae</taxon>
        <taxon>Gemmatimonas</taxon>
    </lineage>
</organism>
<dbReference type="NCBIfam" id="TIGR02595">
    <property type="entry name" value="PEP_CTERM"/>
    <property type="match status" value="1"/>
</dbReference>
<name>A0A3D4VC20_9BACT</name>
<feature type="domain" description="Ice-binding protein C-terminal" evidence="1">
    <location>
        <begin position="249"/>
        <end position="273"/>
    </location>
</feature>
<reference evidence="2 3" key="1">
    <citation type="journal article" date="2018" name="Nat. Biotechnol.">
        <title>A standardized bacterial taxonomy based on genome phylogeny substantially revises the tree of life.</title>
        <authorList>
            <person name="Parks D.H."/>
            <person name="Chuvochina M."/>
            <person name="Waite D.W."/>
            <person name="Rinke C."/>
            <person name="Skarshewski A."/>
            <person name="Chaumeil P.A."/>
            <person name="Hugenholtz P."/>
        </authorList>
    </citation>
    <scope>NUCLEOTIDE SEQUENCE [LARGE SCALE GENOMIC DNA]</scope>
    <source>
        <strain evidence="2">UBA8844</strain>
    </source>
</reference>
<gene>
    <name evidence="2" type="ORF">DGD08_15800</name>
</gene>
<dbReference type="InterPro" id="IPR013424">
    <property type="entry name" value="Ice-binding_C"/>
</dbReference>
<proteinExistence type="predicted"/>
<dbReference type="AlphaFoldDB" id="A0A3D4VC20"/>
<protein>
    <submittedName>
        <fullName evidence="2">PEP-CTERM sorting domain-containing protein</fullName>
    </submittedName>
</protein>
<comment type="caution">
    <text evidence="2">The sequence shown here is derived from an EMBL/GenBank/DDBJ whole genome shotgun (WGS) entry which is preliminary data.</text>
</comment>
<sequence>MIPFAVSLWVGISCLPGAKIAARWPRSRLGWRAHFSYRWSFIMIRRMFAALAGSALLALPASAQTTVLLQDDFNSLSQGIPYTSPLANFTVMGTSIDVVQNGNYSITCVGNTGACVDLDGTPGPGGLASKISYAFAAGDVVRLQFSVSGNQRTAVEDDLEIGFTFDDYIEVLGLEVFLNGGSILGPADVGVTDFLTLPTAVAADQPWSTLVFQFTVGSAANIGFSLSSNSADNVGPVIDDVLFTRTSTTVPEPSTYALMAAGLMAMAAVARRRRA</sequence>
<accession>A0A3D4VC20</accession>
<evidence type="ECO:0000313" key="3">
    <source>
        <dbReference type="Proteomes" id="UP000264071"/>
    </source>
</evidence>
<dbReference type="Pfam" id="PF07589">
    <property type="entry name" value="PEP-CTERM"/>
    <property type="match status" value="1"/>
</dbReference>
<evidence type="ECO:0000313" key="2">
    <source>
        <dbReference type="EMBL" id="HCT58669.1"/>
    </source>
</evidence>
<dbReference type="EMBL" id="DPIY01000011">
    <property type="protein sequence ID" value="HCT58669.1"/>
    <property type="molecule type" value="Genomic_DNA"/>
</dbReference>
<dbReference type="Proteomes" id="UP000264071">
    <property type="component" value="Unassembled WGS sequence"/>
</dbReference>
<evidence type="ECO:0000259" key="1">
    <source>
        <dbReference type="Pfam" id="PF07589"/>
    </source>
</evidence>